<dbReference type="Pfam" id="PF13549">
    <property type="entry name" value="ATP-grasp_5"/>
    <property type="match status" value="1"/>
</dbReference>
<dbReference type="Pfam" id="PF13607">
    <property type="entry name" value="Succ_CoA_lig"/>
    <property type="match status" value="1"/>
</dbReference>
<evidence type="ECO:0000259" key="2">
    <source>
        <dbReference type="PROSITE" id="PS50975"/>
    </source>
</evidence>
<dbReference type="SUPFAM" id="SSF55729">
    <property type="entry name" value="Acyl-CoA N-acyltransferases (Nat)"/>
    <property type="match status" value="1"/>
</dbReference>
<dbReference type="SUPFAM" id="SSF56059">
    <property type="entry name" value="Glutathione synthetase ATP-binding domain-like"/>
    <property type="match status" value="1"/>
</dbReference>
<dbReference type="Gene3D" id="3.30.1490.20">
    <property type="entry name" value="ATP-grasp fold, A domain"/>
    <property type="match status" value="1"/>
</dbReference>
<gene>
    <name evidence="4" type="ORF">BC739_005060</name>
</gene>
<evidence type="ECO:0000256" key="1">
    <source>
        <dbReference type="PROSITE-ProRule" id="PRU00409"/>
    </source>
</evidence>
<proteinExistence type="predicted"/>
<dbReference type="RefSeq" id="WP_182838607.1">
    <property type="nucleotide sequence ID" value="NZ_BAAABQ010000072.1"/>
</dbReference>
<dbReference type="InterPro" id="IPR011761">
    <property type="entry name" value="ATP-grasp"/>
</dbReference>
<dbReference type="Pfam" id="PF13380">
    <property type="entry name" value="CoA_binding_2"/>
    <property type="match status" value="1"/>
</dbReference>
<dbReference type="SUPFAM" id="SSF52210">
    <property type="entry name" value="Succinyl-CoA synthetase domains"/>
    <property type="match status" value="2"/>
</dbReference>
<reference evidence="4 5" key="1">
    <citation type="submission" date="2020-08" db="EMBL/GenBank/DDBJ databases">
        <title>Genomic Encyclopedia of Archaeal and Bacterial Type Strains, Phase II (KMG-II): from individual species to whole genera.</title>
        <authorList>
            <person name="Goeker M."/>
        </authorList>
    </citation>
    <scope>NUCLEOTIDE SEQUENCE [LARGE SCALE GENOMIC DNA]</scope>
    <source>
        <strain evidence="4 5">DSM 43850</strain>
    </source>
</reference>
<evidence type="ECO:0000259" key="3">
    <source>
        <dbReference type="PROSITE" id="PS51186"/>
    </source>
</evidence>
<dbReference type="PROSITE" id="PS51186">
    <property type="entry name" value="GNAT"/>
    <property type="match status" value="1"/>
</dbReference>
<protein>
    <submittedName>
        <fullName evidence="4">Acyl-CoA synthetase (NDP forming)/GNAT superfamily N-acetyltransferase</fullName>
    </submittedName>
</protein>
<dbReference type="EMBL" id="JACJID010000004">
    <property type="protein sequence ID" value="MBA8927843.1"/>
    <property type="molecule type" value="Genomic_DNA"/>
</dbReference>
<organism evidence="4 5">
    <name type="scientific">Kutzneria viridogrisea</name>
    <dbReference type="NCBI Taxonomy" id="47990"/>
    <lineage>
        <taxon>Bacteria</taxon>
        <taxon>Bacillati</taxon>
        <taxon>Actinomycetota</taxon>
        <taxon>Actinomycetes</taxon>
        <taxon>Pseudonocardiales</taxon>
        <taxon>Pseudonocardiaceae</taxon>
        <taxon>Kutzneria</taxon>
    </lineage>
</organism>
<dbReference type="Gene3D" id="3.40.50.261">
    <property type="entry name" value="Succinyl-CoA synthetase domains"/>
    <property type="match status" value="2"/>
</dbReference>
<accession>A0ABR6BLU3</accession>
<dbReference type="Gene3D" id="3.40.50.720">
    <property type="entry name" value="NAD(P)-binding Rossmann-like Domain"/>
    <property type="match status" value="1"/>
</dbReference>
<dbReference type="InterPro" id="IPR016102">
    <property type="entry name" value="Succinyl-CoA_synth-like"/>
</dbReference>
<dbReference type="InterPro" id="IPR043938">
    <property type="entry name" value="Ligase_CoA_dom"/>
</dbReference>
<dbReference type="SUPFAM" id="SSF51735">
    <property type="entry name" value="NAD(P)-binding Rossmann-fold domains"/>
    <property type="match status" value="1"/>
</dbReference>
<dbReference type="CDD" id="cd04301">
    <property type="entry name" value="NAT_SF"/>
    <property type="match status" value="1"/>
</dbReference>
<dbReference type="Pfam" id="PF19045">
    <property type="entry name" value="Ligase_CoA_2"/>
    <property type="match status" value="1"/>
</dbReference>
<evidence type="ECO:0000313" key="5">
    <source>
        <dbReference type="Proteomes" id="UP000517916"/>
    </source>
</evidence>
<evidence type="ECO:0000313" key="4">
    <source>
        <dbReference type="EMBL" id="MBA8927843.1"/>
    </source>
</evidence>
<keyword evidence="1" id="KW-0067">ATP-binding</keyword>
<dbReference type="PANTHER" id="PTHR42793:SF1">
    <property type="entry name" value="PEPTIDYL-LYSINE N-ACETYLTRANSFERASE PATZ"/>
    <property type="match status" value="1"/>
</dbReference>
<dbReference type="InterPro" id="IPR036291">
    <property type="entry name" value="NAD(P)-bd_dom_sf"/>
</dbReference>
<name>A0ABR6BLU3_9PSEU</name>
<keyword evidence="1" id="KW-0547">Nucleotide-binding</keyword>
<dbReference type="PROSITE" id="PS50975">
    <property type="entry name" value="ATP_GRASP"/>
    <property type="match status" value="1"/>
</dbReference>
<keyword evidence="5" id="KW-1185">Reference proteome</keyword>
<comment type="caution">
    <text evidence="4">The sequence shown here is derived from an EMBL/GenBank/DDBJ whole genome shotgun (WGS) entry which is preliminary data.</text>
</comment>
<dbReference type="PANTHER" id="PTHR42793">
    <property type="entry name" value="COA BINDING DOMAIN CONTAINING PROTEIN"/>
    <property type="match status" value="1"/>
</dbReference>
<dbReference type="Gene3D" id="3.40.630.30">
    <property type="match status" value="1"/>
</dbReference>
<sequence length="871" mass="90958">MSPVRALLTDGTVTAIRPLDVRDAAEVRALHEELPERDSYFRFFTAQPMRLDQLVVRMTTADVHRCALGAFMGDSLIGAACYEVVADPFVAEVSVAVRHEVQAHGVGTLLLEHLAETARERGVRQFEAEVLAENSAMLRVLADLGLPVRLDRDGATVRVLVALEQDDRYEQAVASREARADVASMRSLLRPASLVVVGASRRADSVGNAVLRRVLDAGFAGTVAAVNPHASWISNVRCHASVLDLPEVPELVVVCTPASAVPVVLAHCARRGVPAVVIITAGVTGDPTLHRAVLDSVRGSGMRVVGPNCLGIANTDPAVRLDATFAAVPAPRGAVGVVTQSGGAGIVLLDQLRRLSLGVSAFVSTGDKYDVSGNDLLRWFEQDENTELAVLYLESFGNPRKFARLARRLARRKPVLAVRTGTSEVARRAAASHTAATATPATTRDALYCQAGVIAVDTLTELLATIAVLTEQPLPSGPRVVVVSNAGGGGVLAADACAQQGLVLADPSPGLTARLTELLPAQACLGNPVDTSAGVSPSVFAGCVRAAAEDDQVDAVLAITVPTALGDPANSLAESIHGKPVLAVDLTQAEAVRTRGGALPTFADPAVAATALANAVARQRWLSTPEGAVPDLDGIDLRAARALVGAAPEHGWLDPTQTVELLRCFGLPVVDLVAVHTAEEAVDAWRRLGTPVAVKASVYGVLHKTASGGVALNLADESAVRAAVAQLQQRFGTALVELVVQPMAPPGRELLVGIAGDPGFGALVVLGLGGTETDLIADRACRLVPVTDSEATALLTGLRGSPALAEQRLDLDAVHEVLLRVGRLAELLPEVAELDLNPVITHTKGCSIVDARVRLRPVAPGNPLLLRRLNA</sequence>
<dbReference type="InterPro" id="IPR032875">
    <property type="entry name" value="Succ_CoA_lig_flav_dom"/>
</dbReference>
<dbReference type="InterPro" id="IPR003781">
    <property type="entry name" value="CoA-bd"/>
</dbReference>
<dbReference type="Proteomes" id="UP000517916">
    <property type="component" value="Unassembled WGS sequence"/>
</dbReference>
<feature type="domain" description="N-acetyltransferase" evidence="3">
    <location>
        <begin position="14"/>
        <end position="166"/>
    </location>
</feature>
<dbReference type="InterPro" id="IPR000182">
    <property type="entry name" value="GNAT_dom"/>
</dbReference>
<feature type="domain" description="ATP-grasp" evidence="2">
    <location>
        <begin position="659"/>
        <end position="710"/>
    </location>
</feature>
<dbReference type="InterPro" id="IPR016181">
    <property type="entry name" value="Acyl_CoA_acyltransferase"/>
</dbReference>
<dbReference type="Gene3D" id="3.30.470.20">
    <property type="entry name" value="ATP-grasp fold, B domain"/>
    <property type="match status" value="1"/>
</dbReference>
<dbReference type="SMART" id="SM00881">
    <property type="entry name" value="CoA_binding"/>
    <property type="match status" value="1"/>
</dbReference>
<dbReference type="InterPro" id="IPR013815">
    <property type="entry name" value="ATP_grasp_subdomain_1"/>
</dbReference>
<dbReference type="Pfam" id="PF00583">
    <property type="entry name" value="Acetyltransf_1"/>
    <property type="match status" value="1"/>
</dbReference>